<evidence type="ECO:0000256" key="4">
    <source>
        <dbReference type="ARBA" id="ARBA00022989"/>
    </source>
</evidence>
<feature type="region of interest" description="Disordered" evidence="12">
    <location>
        <begin position="426"/>
        <end position="445"/>
    </location>
</feature>
<dbReference type="PANTHER" id="PTHR22883">
    <property type="entry name" value="ZINC FINGER DHHC DOMAIN CONTAINING PROTEIN"/>
    <property type="match status" value="1"/>
</dbReference>
<comment type="caution">
    <text evidence="14">The sequence shown here is derived from an EMBL/GenBank/DDBJ whole genome shotgun (WGS) entry which is preliminary data.</text>
</comment>
<evidence type="ECO:0000256" key="3">
    <source>
        <dbReference type="ARBA" id="ARBA00022692"/>
    </source>
</evidence>
<dbReference type="GO" id="GO:0019706">
    <property type="term" value="F:protein-cysteine S-palmitoyltransferase activity"/>
    <property type="evidence" value="ECO:0007669"/>
    <property type="project" value="UniProtKB-EC"/>
</dbReference>
<evidence type="ECO:0000256" key="9">
    <source>
        <dbReference type="ARBA" id="ARBA00038298"/>
    </source>
</evidence>
<dbReference type="AlphaFoldDB" id="A0A0J9X5R0"/>
<name>A0A0J9X5R0_GEOCN</name>
<keyword evidence="8 11" id="KW-0012">Acyltransferase</keyword>
<evidence type="ECO:0000256" key="11">
    <source>
        <dbReference type="RuleBase" id="RU079119"/>
    </source>
</evidence>
<evidence type="ECO:0000313" key="14">
    <source>
        <dbReference type="EMBL" id="CDO52545.1"/>
    </source>
</evidence>
<evidence type="ECO:0000256" key="7">
    <source>
        <dbReference type="ARBA" id="ARBA00023288"/>
    </source>
</evidence>
<evidence type="ECO:0000256" key="2">
    <source>
        <dbReference type="ARBA" id="ARBA00022679"/>
    </source>
</evidence>
<protein>
    <recommendedName>
        <fullName evidence="11">Palmitoyltransferase</fullName>
        <ecNumber evidence="11">2.3.1.225</ecNumber>
    </recommendedName>
</protein>
<evidence type="ECO:0000313" key="15">
    <source>
        <dbReference type="Proteomes" id="UP000242525"/>
    </source>
</evidence>
<accession>A0A0J9X5R0</accession>
<dbReference type="OrthoDB" id="331948at2759"/>
<comment type="catalytic activity">
    <reaction evidence="10 11">
        <text>L-cysteinyl-[protein] + hexadecanoyl-CoA = S-hexadecanoyl-L-cysteinyl-[protein] + CoA</text>
        <dbReference type="Rhea" id="RHEA:36683"/>
        <dbReference type="Rhea" id="RHEA-COMP:10131"/>
        <dbReference type="Rhea" id="RHEA-COMP:11032"/>
        <dbReference type="ChEBI" id="CHEBI:29950"/>
        <dbReference type="ChEBI" id="CHEBI:57287"/>
        <dbReference type="ChEBI" id="CHEBI:57379"/>
        <dbReference type="ChEBI" id="CHEBI:74151"/>
        <dbReference type="EC" id="2.3.1.225"/>
    </reaction>
</comment>
<comment type="subcellular location">
    <subcellularLocation>
        <location evidence="1">Membrane</location>
        <topology evidence="1">Multi-pass membrane protein</topology>
    </subcellularLocation>
</comment>
<evidence type="ECO:0000256" key="6">
    <source>
        <dbReference type="ARBA" id="ARBA00023139"/>
    </source>
</evidence>
<dbReference type="GO" id="GO:0006612">
    <property type="term" value="P:protein targeting to membrane"/>
    <property type="evidence" value="ECO:0007669"/>
    <property type="project" value="TreeGrafter"/>
</dbReference>
<organism evidence="14 15">
    <name type="scientific">Geotrichum candidum</name>
    <name type="common">Oospora lactis</name>
    <name type="synonym">Dipodascus geotrichum</name>
    <dbReference type="NCBI Taxonomy" id="1173061"/>
    <lineage>
        <taxon>Eukaryota</taxon>
        <taxon>Fungi</taxon>
        <taxon>Dikarya</taxon>
        <taxon>Ascomycota</taxon>
        <taxon>Saccharomycotina</taxon>
        <taxon>Dipodascomycetes</taxon>
        <taxon>Dipodascales</taxon>
        <taxon>Dipodascaceae</taxon>
        <taxon>Geotrichum</taxon>
    </lineage>
</organism>
<evidence type="ECO:0000256" key="8">
    <source>
        <dbReference type="ARBA" id="ARBA00023315"/>
    </source>
</evidence>
<comment type="similarity">
    <text evidence="9">Belongs to the DHHC palmitoyltransferase family. PFA5 subfamily.</text>
</comment>
<reference evidence="14" key="1">
    <citation type="submission" date="2014-03" db="EMBL/GenBank/DDBJ databases">
        <authorList>
            <person name="Casaregola S."/>
        </authorList>
    </citation>
    <scope>NUCLEOTIDE SEQUENCE [LARGE SCALE GENOMIC DNA]</scope>
    <source>
        <strain evidence="14">CLIB 918</strain>
    </source>
</reference>
<evidence type="ECO:0000256" key="5">
    <source>
        <dbReference type="ARBA" id="ARBA00023136"/>
    </source>
</evidence>
<sequence length="445" mass="50160">MSEKQSIETHQIPFTKYPSLPSSTAFFGGNGGGGGADPCCNGWGVLASRFLPVLVVIMFGYSFYVYCYLFCYTEIITFHSQRLGVVLMGVFTALTCIVLIVWGAVILTGPGSVARVEQYDLTQTEGSHGGLPMTALGGPRVSMFVETAVDEEEAVCAPPSPPPRPAGLPRIFACDSKGFPLWCSQCQSVKPDRVHHSSDLQKCVPRLDHHCAWLGATIGARNYRLFIQFLFYAALDLLFLTITLAIFFHRAYYRTVRSNNVYYIALFVLAGTWLVLLLAFASTHLRYIFANRTTLEQIRLNHNQLPTFNFASPATGLRVVSRARRGDSGPYDLGGWYANWKDRMGTTPLDWLLPFDFRVIVPRCYRTRSRQRRQRQQDQYREFRAEFNPHLLALFEQRYACGEEGYLAHPALQTSPSMFDRPGFGVDSSIRPIKSRQSLRSSEPH</sequence>
<dbReference type="Proteomes" id="UP000242525">
    <property type="component" value="Unassembled WGS sequence"/>
</dbReference>
<evidence type="ECO:0000256" key="1">
    <source>
        <dbReference type="ARBA" id="ARBA00004141"/>
    </source>
</evidence>
<keyword evidence="3 11" id="KW-0812">Transmembrane</keyword>
<dbReference type="GO" id="GO:0016020">
    <property type="term" value="C:membrane"/>
    <property type="evidence" value="ECO:0007669"/>
    <property type="project" value="UniProtKB-SubCell"/>
</dbReference>
<keyword evidence="2 11" id="KW-0808">Transferase</keyword>
<keyword evidence="6" id="KW-0564">Palmitate</keyword>
<feature type="transmembrane region" description="Helical" evidence="11">
    <location>
        <begin position="50"/>
        <end position="71"/>
    </location>
</feature>
<evidence type="ECO:0000256" key="10">
    <source>
        <dbReference type="ARBA" id="ARBA00048048"/>
    </source>
</evidence>
<comment type="domain">
    <text evidence="11">The DHHC domain is required for palmitoyltransferase activity.</text>
</comment>
<dbReference type="InterPro" id="IPR039859">
    <property type="entry name" value="PFA4/ZDH16/20/ERF2-like"/>
</dbReference>
<dbReference type="EMBL" id="CCBN010000003">
    <property type="protein sequence ID" value="CDO52545.1"/>
    <property type="molecule type" value="Genomic_DNA"/>
</dbReference>
<keyword evidence="7" id="KW-0449">Lipoprotein</keyword>
<evidence type="ECO:0000256" key="12">
    <source>
        <dbReference type="SAM" id="MobiDB-lite"/>
    </source>
</evidence>
<dbReference type="STRING" id="1173061.A0A0J9X5R0"/>
<feature type="transmembrane region" description="Helical" evidence="11">
    <location>
        <begin position="83"/>
        <end position="107"/>
    </location>
</feature>
<evidence type="ECO:0000259" key="13">
    <source>
        <dbReference type="Pfam" id="PF01529"/>
    </source>
</evidence>
<feature type="compositionally biased region" description="Polar residues" evidence="12">
    <location>
        <begin position="435"/>
        <end position="445"/>
    </location>
</feature>
<keyword evidence="5 11" id="KW-0472">Membrane</keyword>
<feature type="transmembrane region" description="Helical" evidence="11">
    <location>
        <begin position="261"/>
        <end position="281"/>
    </location>
</feature>
<keyword evidence="4 11" id="KW-1133">Transmembrane helix</keyword>
<dbReference type="GO" id="GO:0005783">
    <property type="term" value="C:endoplasmic reticulum"/>
    <property type="evidence" value="ECO:0007669"/>
    <property type="project" value="TreeGrafter"/>
</dbReference>
<feature type="domain" description="Palmitoyltransferase DHHC" evidence="13">
    <location>
        <begin position="180"/>
        <end position="299"/>
    </location>
</feature>
<dbReference type="GO" id="GO:0005794">
    <property type="term" value="C:Golgi apparatus"/>
    <property type="evidence" value="ECO:0007669"/>
    <property type="project" value="TreeGrafter"/>
</dbReference>
<dbReference type="PROSITE" id="PS50216">
    <property type="entry name" value="DHHC"/>
    <property type="match status" value="1"/>
</dbReference>
<dbReference type="InterPro" id="IPR001594">
    <property type="entry name" value="Palmitoyltrfase_DHHC"/>
</dbReference>
<dbReference type="Pfam" id="PF01529">
    <property type="entry name" value="DHHC"/>
    <property type="match status" value="1"/>
</dbReference>
<keyword evidence="15" id="KW-1185">Reference proteome</keyword>
<dbReference type="EC" id="2.3.1.225" evidence="11"/>
<proteinExistence type="inferred from homology"/>
<gene>
    <name evidence="14" type="ORF">BN980_GECA03s03629g</name>
</gene>
<feature type="transmembrane region" description="Helical" evidence="11">
    <location>
        <begin position="229"/>
        <end position="249"/>
    </location>
</feature>
<dbReference type="PANTHER" id="PTHR22883:SF23">
    <property type="entry name" value="PALMITOYLTRANSFERASE ZDHHC6"/>
    <property type="match status" value="1"/>
</dbReference>